<comment type="subcellular location">
    <subcellularLocation>
        <location evidence="1">Cell membrane</location>
        <topology evidence="1">Multi-pass membrane protein</topology>
    </subcellularLocation>
</comment>
<keyword evidence="2 5" id="KW-0812">Transmembrane</keyword>
<dbReference type="Gene3D" id="1.20.1250.20">
    <property type="entry name" value="MFS general substrate transporter like domains"/>
    <property type="match status" value="1"/>
</dbReference>
<dbReference type="Pfam" id="PF07690">
    <property type="entry name" value="MFS_1"/>
    <property type="match status" value="1"/>
</dbReference>
<feature type="transmembrane region" description="Helical" evidence="5">
    <location>
        <begin position="306"/>
        <end position="325"/>
    </location>
</feature>
<feature type="transmembrane region" description="Helical" evidence="5">
    <location>
        <begin position="202"/>
        <end position="221"/>
    </location>
</feature>
<reference evidence="7 8" key="1">
    <citation type="submission" date="2016-10" db="EMBL/GenBank/DDBJ databases">
        <authorList>
            <person name="de Groot N.N."/>
        </authorList>
    </citation>
    <scope>NUCLEOTIDE SEQUENCE [LARGE SCALE GENOMIC DNA]</scope>
    <source>
        <strain evidence="7 8">CPCC 202699</strain>
    </source>
</reference>
<dbReference type="GO" id="GO:0005886">
    <property type="term" value="C:plasma membrane"/>
    <property type="evidence" value="ECO:0007669"/>
    <property type="project" value="UniProtKB-SubCell"/>
</dbReference>
<keyword evidence="8" id="KW-1185">Reference proteome</keyword>
<evidence type="ECO:0000313" key="8">
    <source>
        <dbReference type="Proteomes" id="UP000199515"/>
    </source>
</evidence>
<dbReference type="STRING" id="589385.SAMN05421504_106192"/>
<evidence type="ECO:0000256" key="2">
    <source>
        <dbReference type="ARBA" id="ARBA00022692"/>
    </source>
</evidence>
<evidence type="ECO:0000259" key="6">
    <source>
        <dbReference type="PROSITE" id="PS50850"/>
    </source>
</evidence>
<evidence type="ECO:0000256" key="4">
    <source>
        <dbReference type="ARBA" id="ARBA00023136"/>
    </source>
</evidence>
<dbReference type="SUPFAM" id="SSF103473">
    <property type="entry name" value="MFS general substrate transporter"/>
    <property type="match status" value="1"/>
</dbReference>
<gene>
    <name evidence="7" type="ORF">SAMN05421504_106192</name>
</gene>
<dbReference type="InterPro" id="IPR036259">
    <property type="entry name" value="MFS_trans_sf"/>
</dbReference>
<dbReference type="PROSITE" id="PS50850">
    <property type="entry name" value="MFS"/>
    <property type="match status" value="1"/>
</dbReference>
<dbReference type="EMBL" id="FNON01000006">
    <property type="protein sequence ID" value="SDY63186.1"/>
    <property type="molecule type" value="Genomic_DNA"/>
</dbReference>
<dbReference type="GO" id="GO:0022857">
    <property type="term" value="F:transmembrane transporter activity"/>
    <property type="evidence" value="ECO:0007669"/>
    <property type="project" value="InterPro"/>
</dbReference>
<dbReference type="InterPro" id="IPR011701">
    <property type="entry name" value="MFS"/>
</dbReference>
<protein>
    <submittedName>
        <fullName evidence="7">Major Facilitator Superfamily protein</fullName>
    </submittedName>
</protein>
<dbReference type="PANTHER" id="PTHR23534">
    <property type="entry name" value="MFS PERMEASE"/>
    <property type="match status" value="1"/>
</dbReference>
<dbReference type="AlphaFoldDB" id="A0A1H3LFU8"/>
<feature type="transmembrane region" description="Helical" evidence="5">
    <location>
        <begin position="276"/>
        <end position="294"/>
    </location>
</feature>
<organism evidence="7 8">
    <name type="scientific">Amycolatopsis xylanica</name>
    <dbReference type="NCBI Taxonomy" id="589385"/>
    <lineage>
        <taxon>Bacteria</taxon>
        <taxon>Bacillati</taxon>
        <taxon>Actinomycetota</taxon>
        <taxon>Actinomycetes</taxon>
        <taxon>Pseudonocardiales</taxon>
        <taxon>Pseudonocardiaceae</taxon>
        <taxon>Amycolatopsis</taxon>
    </lineage>
</organism>
<feature type="transmembrane region" description="Helical" evidence="5">
    <location>
        <begin position="103"/>
        <end position="124"/>
    </location>
</feature>
<feature type="transmembrane region" description="Helical" evidence="5">
    <location>
        <begin position="162"/>
        <end position="182"/>
    </location>
</feature>
<feature type="transmembrane region" description="Helical" evidence="5">
    <location>
        <begin position="77"/>
        <end position="96"/>
    </location>
</feature>
<evidence type="ECO:0000256" key="3">
    <source>
        <dbReference type="ARBA" id="ARBA00022989"/>
    </source>
</evidence>
<evidence type="ECO:0000313" key="7">
    <source>
        <dbReference type="EMBL" id="SDY63186.1"/>
    </source>
</evidence>
<dbReference type="Proteomes" id="UP000199515">
    <property type="component" value="Unassembled WGS sequence"/>
</dbReference>
<name>A0A1H3LFU8_9PSEU</name>
<evidence type="ECO:0000256" key="1">
    <source>
        <dbReference type="ARBA" id="ARBA00004651"/>
    </source>
</evidence>
<keyword evidence="3 5" id="KW-1133">Transmembrane helix</keyword>
<dbReference type="PANTHER" id="PTHR23534:SF1">
    <property type="entry name" value="MAJOR FACILITATOR SUPERFAMILY PROTEIN"/>
    <property type="match status" value="1"/>
</dbReference>
<feature type="transmembrane region" description="Helical" evidence="5">
    <location>
        <begin position="331"/>
        <end position="352"/>
    </location>
</feature>
<feature type="transmembrane region" description="Helical" evidence="5">
    <location>
        <begin position="242"/>
        <end position="264"/>
    </location>
</feature>
<keyword evidence="4 5" id="KW-0472">Membrane</keyword>
<accession>A0A1H3LFU8</accession>
<feature type="transmembrane region" description="Helical" evidence="5">
    <location>
        <begin position="40"/>
        <end position="65"/>
    </location>
</feature>
<feature type="transmembrane region" description="Helical" evidence="5">
    <location>
        <begin position="373"/>
        <end position="391"/>
    </location>
</feature>
<proteinExistence type="predicted"/>
<feature type="domain" description="Major facilitator superfamily (MFS) profile" evidence="6">
    <location>
        <begin position="36"/>
        <end position="420"/>
    </location>
</feature>
<feature type="transmembrane region" description="Helical" evidence="5">
    <location>
        <begin position="397"/>
        <end position="419"/>
    </location>
</feature>
<evidence type="ECO:0000256" key="5">
    <source>
        <dbReference type="SAM" id="Phobius"/>
    </source>
</evidence>
<feature type="transmembrane region" description="Helical" evidence="5">
    <location>
        <begin position="130"/>
        <end position="150"/>
    </location>
</feature>
<sequence length="428" mass="43342">MFRPVRTGRTTHESFGGVEARFGCLASVTMGNPVRTRSMVTLFACVALMNTGMAGATTTATLIVAKANGPGWSGVPSTASVLGTALGAFASGFVLARVGRRFALSLGYALASLGAVVAFAGAVMSSLVTLVAGILLLGIGQGGAQLSRYLAADLYPPERRGFALSTVVWGGTVGALAGPSLIAPAARMAGWLGLPALSGPLVVTGVAAGAAWVASVTLPRVDGATQAAAQVEIRTVLRRPVVLRPLLAMIVAQLVMVAVMVMTPLQIQDHDHGLDVVGWVVSAHMIGMFALAPLSGRIADRFGGRVTIAAGLGALALATATAIAAPTAHTTGLPFALFLLGYGWNLCFVGGSSLLSRDLPVDERVKVQGSVDALVWGASAIASLSAGQLYVGGGFVLVSVAGGTLAVLALALLTCVPAFREVERVECG</sequence>
<dbReference type="InterPro" id="IPR020846">
    <property type="entry name" value="MFS_dom"/>
</dbReference>